<dbReference type="RefSeq" id="WP_082759372.1">
    <property type="nucleotide sequence ID" value="NZ_JAKLJA010000024.1"/>
</dbReference>
<reference evidence="1" key="1">
    <citation type="submission" date="2022-01" db="EMBL/GenBank/DDBJ databases">
        <title>Genome sequence and assembly of Parabukholderia sp. RG36.</title>
        <authorList>
            <person name="Chhetri G."/>
        </authorList>
    </citation>
    <scope>NUCLEOTIDE SEQUENCE</scope>
    <source>
        <strain evidence="1">RG36</strain>
    </source>
</reference>
<evidence type="ECO:0000313" key="2">
    <source>
        <dbReference type="Proteomes" id="UP001139308"/>
    </source>
</evidence>
<dbReference type="Pfam" id="PF05930">
    <property type="entry name" value="Phage_AlpA"/>
    <property type="match status" value="1"/>
</dbReference>
<accession>A0A9X1UHH7</accession>
<dbReference type="PANTHER" id="PTHR36154:SF1">
    <property type="entry name" value="DNA-BINDING TRANSCRIPTIONAL ACTIVATOR ALPA"/>
    <property type="match status" value="1"/>
</dbReference>
<dbReference type="InterPro" id="IPR052931">
    <property type="entry name" value="Prophage_regulatory_activator"/>
</dbReference>
<keyword evidence="2" id="KW-1185">Reference proteome</keyword>
<name>A0A9X1UHH7_9BURK</name>
<dbReference type="EMBL" id="JAKLJA010000024">
    <property type="protein sequence ID" value="MCG5076480.1"/>
    <property type="molecule type" value="Genomic_DNA"/>
</dbReference>
<organism evidence="1 2">
    <name type="scientific">Paraburkholderia tagetis</name>
    <dbReference type="NCBI Taxonomy" id="2913261"/>
    <lineage>
        <taxon>Bacteria</taxon>
        <taxon>Pseudomonadati</taxon>
        <taxon>Pseudomonadota</taxon>
        <taxon>Betaproteobacteria</taxon>
        <taxon>Burkholderiales</taxon>
        <taxon>Burkholderiaceae</taxon>
        <taxon>Paraburkholderia</taxon>
    </lineage>
</organism>
<dbReference type="AlphaFoldDB" id="A0A9X1UHH7"/>
<proteinExistence type="predicted"/>
<dbReference type="Proteomes" id="UP001139308">
    <property type="component" value="Unassembled WGS sequence"/>
</dbReference>
<sequence length="92" mass="10279">MQFKTQIGSLPQPLSAYRSTCAETVDSTRSPDTVRRIIRVKELVERIGLSRSTVYMLIATDPSFPKKIKLTERTTGFDSVAVDAWIASRACN</sequence>
<protein>
    <submittedName>
        <fullName evidence="1">AlpA family phage regulatory protein</fullName>
    </submittedName>
</protein>
<comment type="caution">
    <text evidence="1">The sequence shown here is derived from an EMBL/GenBank/DDBJ whole genome shotgun (WGS) entry which is preliminary data.</text>
</comment>
<gene>
    <name evidence="1" type="ORF">L5014_24435</name>
</gene>
<evidence type="ECO:0000313" key="1">
    <source>
        <dbReference type="EMBL" id="MCG5076480.1"/>
    </source>
</evidence>
<dbReference type="InterPro" id="IPR010260">
    <property type="entry name" value="AlpA"/>
</dbReference>
<dbReference type="PANTHER" id="PTHR36154">
    <property type="entry name" value="DNA-BINDING TRANSCRIPTIONAL ACTIVATOR ALPA"/>
    <property type="match status" value="1"/>
</dbReference>